<organism evidence="10 11">
    <name type="scientific">Mesorhizobium ciceri biovar biserrulae (strain HAMBI 2942 / LMG 23838 / WSM1271)</name>
    <dbReference type="NCBI Taxonomy" id="765698"/>
    <lineage>
        <taxon>Bacteria</taxon>
        <taxon>Pseudomonadati</taxon>
        <taxon>Pseudomonadota</taxon>
        <taxon>Alphaproteobacteria</taxon>
        <taxon>Hyphomicrobiales</taxon>
        <taxon>Phyllobacteriaceae</taxon>
        <taxon>Mesorhizobium</taxon>
    </lineage>
</organism>
<dbReference type="InterPro" id="IPR017871">
    <property type="entry name" value="ABC_transporter-like_CS"/>
</dbReference>
<keyword evidence="8" id="KW-0472">Membrane</keyword>
<comment type="similarity">
    <text evidence="2">Belongs to the ABC transporter superfamily.</text>
</comment>
<reference evidence="11" key="1">
    <citation type="submission" date="2011-01" db="EMBL/GenBank/DDBJ databases">
        <title>Complete sequence of chromosome of Mesorhizobium ciceri bv. biserrulae WSM1271.</title>
        <authorList>
            <person name="Lucas S."/>
            <person name="Copeland A."/>
            <person name="Lapidus A."/>
            <person name="Cheng J.-F."/>
            <person name="Goodwin L."/>
            <person name="Pitluck S."/>
            <person name="Teshima H."/>
            <person name="Detter J.C."/>
            <person name="Han C."/>
            <person name="Tapia R."/>
            <person name="Land M."/>
            <person name="Hauser L."/>
            <person name="Kyrpides N."/>
            <person name="Ivanova N."/>
            <person name="Nandasena K."/>
            <person name="Reeve W.G."/>
            <person name="Howieson J.G."/>
            <person name="O'Hara G."/>
            <person name="Tiwari R.P."/>
            <person name="Woyke T."/>
        </authorList>
    </citation>
    <scope>NUCLEOTIDE SEQUENCE [LARGE SCALE GENOMIC DNA]</scope>
    <source>
        <strain evidence="11">HAMBI 2942 / LMG 23838 / WSM1271</strain>
    </source>
</reference>
<dbReference type="PROSITE" id="PS00211">
    <property type="entry name" value="ABC_TRANSPORTER_1"/>
    <property type="match status" value="1"/>
</dbReference>
<dbReference type="PANTHER" id="PTHR43166">
    <property type="entry name" value="AMINO ACID IMPORT ATP-BINDING PROTEIN"/>
    <property type="match status" value="1"/>
</dbReference>
<dbReference type="InterPro" id="IPR003593">
    <property type="entry name" value="AAA+_ATPase"/>
</dbReference>
<keyword evidence="5" id="KW-0547">Nucleotide-binding</keyword>
<evidence type="ECO:0000256" key="4">
    <source>
        <dbReference type="ARBA" id="ARBA00022475"/>
    </source>
</evidence>
<feature type="domain" description="ABC transporter" evidence="9">
    <location>
        <begin position="7"/>
        <end position="241"/>
    </location>
</feature>
<keyword evidence="7" id="KW-0029">Amino-acid transport</keyword>
<evidence type="ECO:0000259" key="9">
    <source>
        <dbReference type="PROSITE" id="PS50893"/>
    </source>
</evidence>
<dbReference type="SMART" id="SM00382">
    <property type="entry name" value="AAA"/>
    <property type="match status" value="1"/>
</dbReference>
<sequence length="247" mass="27487">MTIQSIIRFSKVSKSFGTAQVLHEIDLNVREREVVVVCGPSGSGKSTLTRCINGLETFQTGSLRVLNHNLNAAKKNLRQLRCEVGMVFQNFNLYPHLDAIDNITLAPRLVRGTARREAEERAHALLKRVGIGDKAREFPGRLSGGQRQRLAIARSLAMDPKVMLFDEPTSALDPEMISEVLDVMGELAQAGMTMVVVTHEMGFARKVADRIVFLDSGRIVEEAEPEQFFTAPTDRRAKDFLSKILSH</sequence>
<evidence type="ECO:0000313" key="10">
    <source>
        <dbReference type="EMBL" id="ADV14799.1"/>
    </source>
</evidence>
<evidence type="ECO:0000256" key="8">
    <source>
        <dbReference type="ARBA" id="ARBA00023136"/>
    </source>
</evidence>
<dbReference type="FunFam" id="3.40.50.300:FF:000020">
    <property type="entry name" value="Amino acid ABC transporter ATP-binding component"/>
    <property type="match status" value="1"/>
</dbReference>
<dbReference type="Proteomes" id="UP000007471">
    <property type="component" value="Chromosome"/>
</dbReference>
<dbReference type="GO" id="GO:0005524">
    <property type="term" value="F:ATP binding"/>
    <property type="evidence" value="ECO:0007669"/>
    <property type="project" value="UniProtKB-KW"/>
</dbReference>
<dbReference type="GO" id="GO:0016887">
    <property type="term" value="F:ATP hydrolysis activity"/>
    <property type="evidence" value="ECO:0007669"/>
    <property type="project" value="InterPro"/>
</dbReference>
<dbReference type="Gene3D" id="3.40.50.300">
    <property type="entry name" value="P-loop containing nucleotide triphosphate hydrolases"/>
    <property type="match status" value="1"/>
</dbReference>
<proteinExistence type="inferred from homology"/>
<evidence type="ECO:0000313" key="11">
    <source>
        <dbReference type="Proteomes" id="UP000007471"/>
    </source>
</evidence>
<evidence type="ECO:0000256" key="6">
    <source>
        <dbReference type="ARBA" id="ARBA00022840"/>
    </source>
</evidence>
<dbReference type="CDD" id="cd03262">
    <property type="entry name" value="ABC_HisP_GlnQ"/>
    <property type="match status" value="1"/>
</dbReference>
<evidence type="ECO:0000256" key="5">
    <source>
        <dbReference type="ARBA" id="ARBA00022741"/>
    </source>
</evidence>
<dbReference type="PATRIC" id="fig|765698.3.peg.6260"/>
<dbReference type="EMBL" id="CP002447">
    <property type="protein sequence ID" value="ADV14799.1"/>
    <property type="molecule type" value="Genomic_DNA"/>
</dbReference>
<evidence type="ECO:0000256" key="2">
    <source>
        <dbReference type="ARBA" id="ARBA00005417"/>
    </source>
</evidence>
<comment type="subcellular location">
    <subcellularLocation>
        <location evidence="1">Cell membrane</location>
        <topology evidence="1">Peripheral membrane protein</topology>
    </subcellularLocation>
</comment>
<dbReference type="Pfam" id="PF00005">
    <property type="entry name" value="ABC_tran"/>
    <property type="match status" value="1"/>
</dbReference>
<dbReference type="PROSITE" id="PS50893">
    <property type="entry name" value="ABC_TRANSPORTER_2"/>
    <property type="match status" value="1"/>
</dbReference>
<accession>E8THN7</accession>
<protein>
    <submittedName>
        <fullName evidence="10">ABC transporter related protein</fullName>
    </submittedName>
</protein>
<dbReference type="KEGG" id="mci:Mesci_5748"/>
<dbReference type="RefSeq" id="WP_013533448.1">
    <property type="nucleotide sequence ID" value="NC_014923.1"/>
</dbReference>
<dbReference type="PANTHER" id="PTHR43166:SF9">
    <property type="entry name" value="GLUTAMATE_ASPARTATE IMPORT ATP-BINDING PROTEIN GLTL"/>
    <property type="match status" value="1"/>
</dbReference>
<dbReference type="GeneID" id="90993017"/>
<dbReference type="InterPro" id="IPR027417">
    <property type="entry name" value="P-loop_NTPase"/>
</dbReference>
<dbReference type="SUPFAM" id="SSF52540">
    <property type="entry name" value="P-loop containing nucleoside triphosphate hydrolases"/>
    <property type="match status" value="1"/>
</dbReference>
<dbReference type="AlphaFoldDB" id="E8THN7"/>
<dbReference type="OrthoDB" id="9802264at2"/>
<dbReference type="InterPro" id="IPR050086">
    <property type="entry name" value="MetN_ABC_transporter-like"/>
</dbReference>
<dbReference type="PIRSF" id="PIRSF039085">
    <property type="entry name" value="ABC_ATPase_HisP"/>
    <property type="match status" value="1"/>
</dbReference>
<keyword evidence="6" id="KW-0067">ATP-binding</keyword>
<dbReference type="STRING" id="765698.Mesci_5748"/>
<evidence type="ECO:0000256" key="3">
    <source>
        <dbReference type="ARBA" id="ARBA00022448"/>
    </source>
</evidence>
<dbReference type="HOGENOM" id="CLU_000604_1_22_5"/>
<dbReference type="InterPro" id="IPR030679">
    <property type="entry name" value="ABC_ATPase_HisP-typ"/>
</dbReference>
<evidence type="ECO:0000256" key="7">
    <source>
        <dbReference type="ARBA" id="ARBA00022970"/>
    </source>
</evidence>
<dbReference type="GO" id="GO:0015424">
    <property type="term" value="F:ABC-type amino acid transporter activity"/>
    <property type="evidence" value="ECO:0007669"/>
    <property type="project" value="InterPro"/>
</dbReference>
<keyword evidence="4" id="KW-1003">Cell membrane</keyword>
<dbReference type="InterPro" id="IPR003439">
    <property type="entry name" value="ABC_transporter-like_ATP-bd"/>
</dbReference>
<keyword evidence="3" id="KW-0813">Transport</keyword>
<evidence type="ECO:0000256" key="1">
    <source>
        <dbReference type="ARBA" id="ARBA00004202"/>
    </source>
</evidence>
<dbReference type="eggNOG" id="COG1126">
    <property type="taxonomic scope" value="Bacteria"/>
</dbReference>
<gene>
    <name evidence="10" type="ordered locus">Mesci_5748</name>
</gene>
<dbReference type="GO" id="GO:0005886">
    <property type="term" value="C:plasma membrane"/>
    <property type="evidence" value="ECO:0007669"/>
    <property type="project" value="UniProtKB-SubCell"/>
</dbReference>
<name>E8THN7_MESCW</name>